<dbReference type="OrthoDB" id="9804184at2"/>
<evidence type="ECO:0000256" key="5">
    <source>
        <dbReference type="SAM" id="Phobius"/>
    </source>
</evidence>
<dbReference type="RefSeq" id="WP_111960138.1">
    <property type="nucleotide sequence ID" value="NZ_CP036313.1"/>
</dbReference>
<keyword evidence="4 5" id="KW-0472">Membrane</keyword>
<accession>A0A328FAR7</accession>
<evidence type="ECO:0000313" key="8">
    <source>
        <dbReference type="EMBL" id="RAM00173.1"/>
    </source>
</evidence>
<sequence length="111" mass="12324">MRKKDYGSHYSETGFQKKVQSLPKSAGSKVLRMALTLYVLLKDPAVPVAAKVMIIGVLGYFIFPLDLIPDFLPAGYIDDLAIMAGMVGQCQVYVTPDIEKQIDELMPDWAK</sequence>
<name>A0A328FAR7_9BACT</name>
<proteinExistence type="predicted"/>
<feature type="transmembrane region" description="Helical" evidence="5">
    <location>
        <begin position="45"/>
        <end position="63"/>
    </location>
</feature>
<reference evidence="7 10" key="2">
    <citation type="submission" date="2019-02" db="EMBL/GenBank/DDBJ databases">
        <title>Complete genome sequence of Desulfobacter hydrogenophilus AcRS1.</title>
        <authorList>
            <person name="Marietou A."/>
            <person name="Lund M.B."/>
            <person name="Marshall I.P.G."/>
            <person name="Schreiber L."/>
            <person name="Jorgensen B."/>
        </authorList>
    </citation>
    <scope>NUCLEOTIDE SEQUENCE [LARGE SCALE GENOMIC DNA]</scope>
    <source>
        <strain evidence="7 10">AcRS1</strain>
    </source>
</reference>
<keyword evidence="2 5" id="KW-0812">Transmembrane</keyword>
<feature type="domain" description="DUF1232" evidence="6">
    <location>
        <begin position="50"/>
        <end position="84"/>
    </location>
</feature>
<protein>
    <submittedName>
        <fullName evidence="7">DUF1232 domain-containing protein</fullName>
    </submittedName>
</protein>
<evidence type="ECO:0000313" key="7">
    <source>
        <dbReference type="EMBL" id="QBH14574.1"/>
    </source>
</evidence>
<dbReference type="Proteomes" id="UP000293902">
    <property type="component" value="Chromosome"/>
</dbReference>
<evidence type="ECO:0000313" key="10">
    <source>
        <dbReference type="Proteomes" id="UP000293902"/>
    </source>
</evidence>
<keyword evidence="10" id="KW-1185">Reference proteome</keyword>
<evidence type="ECO:0000256" key="1">
    <source>
        <dbReference type="ARBA" id="ARBA00004127"/>
    </source>
</evidence>
<reference evidence="8 9" key="1">
    <citation type="submission" date="2018-06" db="EMBL/GenBank/DDBJ databases">
        <title>Complete Genome Sequence of Desulfobacter hydrogenophilus (DSM3380).</title>
        <authorList>
            <person name="Marietou A."/>
            <person name="Schreiber L."/>
            <person name="Marshall I."/>
            <person name="Jorgensen B."/>
        </authorList>
    </citation>
    <scope>NUCLEOTIDE SEQUENCE [LARGE SCALE GENOMIC DNA]</scope>
    <source>
        <strain evidence="8 9">DSM 3380</strain>
    </source>
</reference>
<dbReference type="EMBL" id="QLNI01000060">
    <property type="protein sequence ID" value="RAM00173.1"/>
    <property type="molecule type" value="Genomic_DNA"/>
</dbReference>
<evidence type="ECO:0000256" key="4">
    <source>
        <dbReference type="ARBA" id="ARBA00023136"/>
    </source>
</evidence>
<keyword evidence="3 5" id="KW-1133">Transmembrane helix</keyword>
<organism evidence="8 9">
    <name type="scientific">Desulfobacter hydrogenophilus</name>
    <dbReference type="NCBI Taxonomy" id="2291"/>
    <lineage>
        <taxon>Bacteria</taxon>
        <taxon>Pseudomonadati</taxon>
        <taxon>Thermodesulfobacteriota</taxon>
        <taxon>Desulfobacteria</taxon>
        <taxon>Desulfobacterales</taxon>
        <taxon>Desulfobacteraceae</taxon>
        <taxon>Desulfobacter</taxon>
    </lineage>
</organism>
<dbReference type="Pfam" id="PF06803">
    <property type="entry name" value="DUF1232"/>
    <property type="match status" value="1"/>
</dbReference>
<dbReference type="AlphaFoldDB" id="A0A328FAR7"/>
<comment type="subcellular location">
    <subcellularLocation>
        <location evidence="1">Endomembrane system</location>
        <topology evidence="1">Multi-pass membrane protein</topology>
    </subcellularLocation>
</comment>
<evidence type="ECO:0000256" key="2">
    <source>
        <dbReference type="ARBA" id="ARBA00022692"/>
    </source>
</evidence>
<evidence type="ECO:0000313" key="9">
    <source>
        <dbReference type="Proteomes" id="UP000248798"/>
    </source>
</evidence>
<dbReference type="GO" id="GO:0012505">
    <property type="term" value="C:endomembrane system"/>
    <property type="evidence" value="ECO:0007669"/>
    <property type="project" value="UniProtKB-SubCell"/>
</dbReference>
<evidence type="ECO:0000259" key="6">
    <source>
        <dbReference type="Pfam" id="PF06803"/>
    </source>
</evidence>
<dbReference type="Proteomes" id="UP000248798">
    <property type="component" value="Unassembled WGS sequence"/>
</dbReference>
<dbReference type="InterPro" id="IPR010652">
    <property type="entry name" value="DUF1232"/>
</dbReference>
<dbReference type="EMBL" id="CP036313">
    <property type="protein sequence ID" value="QBH14574.1"/>
    <property type="molecule type" value="Genomic_DNA"/>
</dbReference>
<gene>
    <name evidence="8" type="ORF">DO021_20480</name>
    <name evidence="7" type="ORF">EYB58_17565</name>
</gene>
<evidence type="ECO:0000256" key="3">
    <source>
        <dbReference type="ARBA" id="ARBA00022989"/>
    </source>
</evidence>